<dbReference type="EMBL" id="JABSTQ010007983">
    <property type="protein sequence ID" value="KAG0435031.1"/>
    <property type="molecule type" value="Genomic_DNA"/>
</dbReference>
<evidence type="ECO:0000313" key="2">
    <source>
        <dbReference type="Proteomes" id="UP000805193"/>
    </source>
</evidence>
<gene>
    <name evidence="1" type="ORF">HPB47_018719</name>
</gene>
<proteinExistence type="predicted"/>
<reference evidence="1 2" key="1">
    <citation type="journal article" date="2020" name="Cell">
        <title>Large-Scale Comparative Analyses of Tick Genomes Elucidate Their Genetic Diversity and Vector Capacities.</title>
        <authorList>
            <consortium name="Tick Genome and Microbiome Consortium (TIGMIC)"/>
            <person name="Jia N."/>
            <person name="Wang J."/>
            <person name="Shi W."/>
            <person name="Du L."/>
            <person name="Sun Y."/>
            <person name="Zhan W."/>
            <person name="Jiang J.F."/>
            <person name="Wang Q."/>
            <person name="Zhang B."/>
            <person name="Ji P."/>
            <person name="Bell-Sakyi L."/>
            <person name="Cui X.M."/>
            <person name="Yuan T.T."/>
            <person name="Jiang B.G."/>
            <person name="Yang W.F."/>
            <person name="Lam T.T."/>
            <person name="Chang Q.C."/>
            <person name="Ding S.J."/>
            <person name="Wang X.J."/>
            <person name="Zhu J.G."/>
            <person name="Ruan X.D."/>
            <person name="Zhao L."/>
            <person name="Wei J.T."/>
            <person name="Ye R.Z."/>
            <person name="Que T.C."/>
            <person name="Du C.H."/>
            <person name="Zhou Y.H."/>
            <person name="Cheng J.X."/>
            <person name="Dai P.F."/>
            <person name="Guo W.B."/>
            <person name="Han X.H."/>
            <person name="Huang E.J."/>
            <person name="Li L.F."/>
            <person name="Wei W."/>
            <person name="Gao Y.C."/>
            <person name="Liu J.Z."/>
            <person name="Shao H.Z."/>
            <person name="Wang X."/>
            <person name="Wang C.C."/>
            <person name="Yang T.C."/>
            <person name="Huo Q.B."/>
            <person name="Li W."/>
            <person name="Chen H.Y."/>
            <person name="Chen S.E."/>
            <person name="Zhou L.G."/>
            <person name="Ni X.B."/>
            <person name="Tian J.H."/>
            <person name="Sheng Y."/>
            <person name="Liu T."/>
            <person name="Pan Y.S."/>
            <person name="Xia L.Y."/>
            <person name="Li J."/>
            <person name="Zhao F."/>
            <person name="Cao W.C."/>
        </authorList>
    </citation>
    <scope>NUCLEOTIDE SEQUENCE [LARGE SCALE GENOMIC DNA]</scope>
    <source>
        <strain evidence="1">Iper-2018</strain>
    </source>
</reference>
<keyword evidence="2" id="KW-1185">Reference proteome</keyword>
<sequence>MPGCCTFGCNNGREAGKQLFCITEGKKHRKERLLWLSWISRTDFTPTSCTRLCK</sequence>
<dbReference type="Proteomes" id="UP000805193">
    <property type="component" value="Unassembled WGS sequence"/>
</dbReference>
<comment type="caution">
    <text evidence="1">The sequence shown here is derived from an EMBL/GenBank/DDBJ whole genome shotgun (WGS) entry which is preliminary data.</text>
</comment>
<organism evidence="1 2">
    <name type="scientific">Ixodes persulcatus</name>
    <name type="common">Taiga tick</name>
    <dbReference type="NCBI Taxonomy" id="34615"/>
    <lineage>
        <taxon>Eukaryota</taxon>
        <taxon>Metazoa</taxon>
        <taxon>Ecdysozoa</taxon>
        <taxon>Arthropoda</taxon>
        <taxon>Chelicerata</taxon>
        <taxon>Arachnida</taxon>
        <taxon>Acari</taxon>
        <taxon>Parasitiformes</taxon>
        <taxon>Ixodida</taxon>
        <taxon>Ixodoidea</taxon>
        <taxon>Ixodidae</taxon>
        <taxon>Ixodinae</taxon>
        <taxon>Ixodes</taxon>
    </lineage>
</organism>
<accession>A0AC60QK18</accession>
<evidence type="ECO:0000313" key="1">
    <source>
        <dbReference type="EMBL" id="KAG0435031.1"/>
    </source>
</evidence>
<feature type="non-terminal residue" evidence="1">
    <location>
        <position position="54"/>
    </location>
</feature>
<protein>
    <submittedName>
        <fullName evidence="1">Uncharacterized protein</fullName>
    </submittedName>
</protein>
<name>A0AC60QK18_IXOPE</name>